<dbReference type="Pfam" id="PF13602">
    <property type="entry name" value="ADH_zinc_N_2"/>
    <property type="match status" value="1"/>
</dbReference>
<dbReference type="InterPro" id="IPR036291">
    <property type="entry name" value="NAD(P)-bd_dom_sf"/>
</dbReference>
<dbReference type="RefSeq" id="WP_095596787.1">
    <property type="nucleotide sequence ID" value="NZ_BMKN01000001.1"/>
</dbReference>
<dbReference type="SUPFAM" id="SSF50129">
    <property type="entry name" value="GroES-like"/>
    <property type="match status" value="1"/>
</dbReference>
<dbReference type="InterPro" id="IPR013154">
    <property type="entry name" value="ADH-like_N"/>
</dbReference>
<dbReference type="SMART" id="SM00829">
    <property type="entry name" value="PKS_ER"/>
    <property type="match status" value="1"/>
</dbReference>
<dbReference type="InterPro" id="IPR002364">
    <property type="entry name" value="Quin_OxRdtase/zeta-crystal_CS"/>
</dbReference>
<dbReference type="AlphaFoldDB" id="A0A917ACK8"/>
<reference evidence="2" key="2">
    <citation type="submission" date="2020-09" db="EMBL/GenBank/DDBJ databases">
        <authorList>
            <person name="Sun Q."/>
            <person name="Zhou Y."/>
        </authorList>
    </citation>
    <scope>NUCLEOTIDE SEQUENCE</scope>
    <source>
        <strain evidence="2">CGMCC 1.16012</strain>
    </source>
</reference>
<comment type="caution">
    <text evidence="2">The sequence shown here is derived from an EMBL/GenBank/DDBJ whole genome shotgun (WGS) entry which is preliminary data.</text>
</comment>
<dbReference type="Gene3D" id="3.40.50.720">
    <property type="entry name" value="NAD(P)-binding Rossmann-like Domain"/>
    <property type="match status" value="1"/>
</dbReference>
<dbReference type="InterPro" id="IPR011032">
    <property type="entry name" value="GroES-like_sf"/>
</dbReference>
<name>A0A917ACK8_9RHOB</name>
<dbReference type="SUPFAM" id="SSF51735">
    <property type="entry name" value="NAD(P)-binding Rossmann-fold domains"/>
    <property type="match status" value="1"/>
</dbReference>
<proteinExistence type="predicted"/>
<evidence type="ECO:0000313" key="3">
    <source>
        <dbReference type="Proteomes" id="UP000606730"/>
    </source>
</evidence>
<sequence>MKAIVQDSYGGPENLRLADVPIPEPDASQIRVKVLACGVNLSDWEYLVGAPLYARLVGGFFRPKNPILGSDIVGIVDKLGAGASDFQIGDRVMGDLVMVRGGFAEFACVAEAEMIKVPEGLSDDIAACLPQAGGIALTGTEGLSPDDTLLINGAGGGSGTMALQLAKAAGAHVTVVDNAGKIAWLKELGADEIIDYRVQDFARSGRKWTRILDMVATRGPFRIAGCLAPGGVYRALGGPVSVLLSLVLGGRLFRPAKKSIGMLLVPSGRDLTQRVAQAAVDGKIAPHLEAVLPLSSVPDALRRTGLGEVKGKIVIKP</sequence>
<dbReference type="CDD" id="cd08267">
    <property type="entry name" value="MDR1"/>
    <property type="match status" value="1"/>
</dbReference>
<feature type="domain" description="Enoyl reductase (ER)" evidence="1">
    <location>
        <begin position="10"/>
        <end position="315"/>
    </location>
</feature>
<dbReference type="Gene3D" id="3.90.180.10">
    <property type="entry name" value="Medium-chain alcohol dehydrogenases, catalytic domain"/>
    <property type="match status" value="1"/>
</dbReference>
<dbReference type="EMBL" id="BMKN01000001">
    <property type="protein sequence ID" value="GGE38388.1"/>
    <property type="molecule type" value="Genomic_DNA"/>
</dbReference>
<dbReference type="OrthoDB" id="9805883at2"/>
<organism evidence="2 3">
    <name type="scientific">Actibacterium pelagium</name>
    <dbReference type="NCBI Taxonomy" id="2029103"/>
    <lineage>
        <taxon>Bacteria</taxon>
        <taxon>Pseudomonadati</taxon>
        <taxon>Pseudomonadota</taxon>
        <taxon>Alphaproteobacteria</taxon>
        <taxon>Rhodobacterales</taxon>
        <taxon>Roseobacteraceae</taxon>
        <taxon>Actibacterium</taxon>
    </lineage>
</organism>
<dbReference type="PROSITE" id="PS01162">
    <property type="entry name" value="QOR_ZETA_CRYSTAL"/>
    <property type="match status" value="1"/>
</dbReference>
<reference evidence="2" key="1">
    <citation type="journal article" date="2014" name="Int. J. Syst. Evol. Microbiol.">
        <title>Complete genome sequence of Corynebacterium casei LMG S-19264T (=DSM 44701T), isolated from a smear-ripened cheese.</title>
        <authorList>
            <consortium name="US DOE Joint Genome Institute (JGI-PGF)"/>
            <person name="Walter F."/>
            <person name="Albersmeier A."/>
            <person name="Kalinowski J."/>
            <person name="Ruckert C."/>
        </authorList>
    </citation>
    <scope>NUCLEOTIDE SEQUENCE</scope>
    <source>
        <strain evidence="2">CGMCC 1.16012</strain>
    </source>
</reference>
<accession>A0A917ACK8</accession>
<protein>
    <submittedName>
        <fullName evidence="2">NADPH:quinone reductase</fullName>
    </submittedName>
</protein>
<dbReference type="PANTHER" id="PTHR44013:SF1">
    <property type="entry name" value="ZINC-TYPE ALCOHOL DEHYDROGENASE-LIKE PROTEIN C16A3.02C"/>
    <property type="match status" value="1"/>
</dbReference>
<keyword evidence="3" id="KW-1185">Reference proteome</keyword>
<dbReference type="Pfam" id="PF08240">
    <property type="entry name" value="ADH_N"/>
    <property type="match status" value="1"/>
</dbReference>
<gene>
    <name evidence="2" type="ORF">GCM10011517_02720</name>
</gene>
<dbReference type="PANTHER" id="PTHR44013">
    <property type="entry name" value="ZINC-TYPE ALCOHOL DEHYDROGENASE-LIKE PROTEIN C16A3.02C"/>
    <property type="match status" value="1"/>
</dbReference>
<evidence type="ECO:0000313" key="2">
    <source>
        <dbReference type="EMBL" id="GGE38388.1"/>
    </source>
</evidence>
<evidence type="ECO:0000259" key="1">
    <source>
        <dbReference type="SMART" id="SM00829"/>
    </source>
</evidence>
<dbReference type="Proteomes" id="UP000606730">
    <property type="component" value="Unassembled WGS sequence"/>
</dbReference>
<dbReference type="InterPro" id="IPR052733">
    <property type="entry name" value="Chloroplast_QOR"/>
</dbReference>
<dbReference type="InterPro" id="IPR020843">
    <property type="entry name" value="ER"/>
</dbReference>
<dbReference type="GO" id="GO:0008270">
    <property type="term" value="F:zinc ion binding"/>
    <property type="evidence" value="ECO:0007669"/>
    <property type="project" value="InterPro"/>
</dbReference>
<dbReference type="GO" id="GO:0016491">
    <property type="term" value="F:oxidoreductase activity"/>
    <property type="evidence" value="ECO:0007669"/>
    <property type="project" value="InterPro"/>
</dbReference>